<dbReference type="Pfam" id="PF05725">
    <property type="entry name" value="FNIP"/>
    <property type="match status" value="1"/>
</dbReference>
<protein>
    <submittedName>
        <fullName evidence="1">Uncharacterized protein</fullName>
    </submittedName>
</protein>
<accession>D3BSH0</accession>
<gene>
    <name evidence="1" type="ORF">PPL_10938</name>
</gene>
<organism evidence="1 2">
    <name type="scientific">Heterostelium pallidum (strain ATCC 26659 / Pp 5 / PN500)</name>
    <name type="common">Cellular slime mold</name>
    <name type="synonym">Polysphondylium pallidum</name>
    <dbReference type="NCBI Taxonomy" id="670386"/>
    <lineage>
        <taxon>Eukaryota</taxon>
        <taxon>Amoebozoa</taxon>
        <taxon>Evosea</taxon>
        <taxon>Eumycetozoa</taxon>
        <taxon>Dictyostelia</taxon>
        <taxon>Acytosteliales</taxon>
        <taxon>Acytosteliaceae</taxon>
        <taxon>Heterostelium</taxon>
    </lineage>
</organism>
<dbReference type="GeneID" id="31366407"/>
<dbReference type="AlphaFoldDB" id="D3BSH0"/>
<dbReference type="Proteomes" id="UP000001396">
    <property type="component" value="Unassembled WGS sequence"/>
</dbReference>
<dbReference type="EMBL" id="ADBJ01000052">
    <property type="protein sequence ID" value="EFA75676.1"/>
    <property type="molecule type" value="Genomic_DNA"/>
</dbReference>
<dbReference type="InParanoid" id="D3BSH0"/>
<name>D3BSH0_HETP5</name>
<comment type="caution">
    <text evidence="1">The sequence shown here is derived from an EMBL/GenBank/DDBJ whole genome shotgun (WGS) entry which is preliminary data.</text>
</comment>
<dbReference type="RefSeq" id="XP_020427810.1">
    <property type="nucleotide sequence ID" value="XM_020581699.1"/>
</dbReference>
<evidence type="ECO:0000313" key="1">
    <source>
        <dbReference type="EMBL" id="EFA75676.1"/>
    </source>
</evidence>
<reference evidence="1 2" key="1">
    <citation type="journal article" date="2011" name="Genome Res.">
        <title>Phylogeny-wide analysis of social amoeba genomes highlights ancient origins for complex intercellular communication.</title>
        <authorList>
            <person name="Heidel A.J."/>
            <person name="Lawal H.M."/>
            <person name="Felder M."/>
            <person name="Schilde C."/>
            <person name="Helps N.R."/>
            <person name="Tunggal B."/>
            <person name="Rivero F."/>
            <person name="John U."/>
            <person name="Schleicher M."/>
            <person name="Eichinger L."/>
            <person name="Platzer M."/>
            <person name="Noegel A.A."/>
            <person name="Schaap P."/>
            <person name="Gloeckner G."/>
        </authorList>
    </citation>
    <scope>NUCLEOTIDE SEQUENCE [LARGE SCALE GENOMIC DNA]</scope>
    <source>
        <strain evidence="2">ATCC 26659 / Pp 5 / PN500</strain>
    </source>
</reference>
<proteinExistence type="predicted"/>
<keyword evidence="2" id="KW-1185">Reference proteome</keyword>
<dbReference type="InterPro" id="IPR008615">
    <property type="entry name" value="FNIP"/>
</dbReference>
<sequence>MIGEVMQSIHDFVEQSDFNQPIEAGVLPEGLEKLILAYAPGTAVPTSI</sequence>
<evidence type="ECO:0000313" key="2">
    <source>
        <dbReference type="Proteomes" id="UP000001396"/>
    </source>
</evidence>